<name>A0A8H4QL78_9AGAR</name>
<dbReference type="AlphaFoldDB" id="A0A8H4QL78"/>
<keyword evidence="4" id="KW-1185">Reference proteome</keyword>
<keyword evidence="1" id="KW-0560">Oxidoreductase</keyword>
<gene>
    <name evidence="3" type="ORF">D9613_004592</name>
</gene>
<dbReference type="InterPro" id="IPR050411">
    <property type="entry name" value="AlphaKG_dependent_hydroxylases"/>
</dbReference>
<evidence type="ECO:0000256" key="1">
    <source>
        <dbReference type="ARBA" id="ARBA00023002"/>
    </source>
</evidence>
<dbReference type="SUPFAM" id="SSF51197">
    <property type="entry name" value="Clavaminate synthase-like"/>
    <property type="match status" value="1"/>
</dbReference>
<dbReference type="PANTHER" id="PTHR10696:SF54">
    <property type="entry name" value="FAMILY OXIDOREDUCTASE, PUTATIVE (AFU_ORTHOLOGUE AFUA_4G13850)-RELATED"/>
    <property type="match status" value="1"/>
</dbReference>
<dbReference type="Gene3D" id="3.60.130.10">
    <property type="entry name" value="Clavaminate synthase-like"/>
    <property type="match status" value="1"/>
</dbReference>
<dbReference type="Proteomes" id="UP000521872">
    <property type="component" value="Unassembled WGS sequence"/>
</dbReference>
<feature type="domain" description="TauD/TfdA-like" evidence="2">
    <location>
        <begin position="89"/>
        <end position="328"/>
    </location>
</feature>
<reference evidence="3 4" key="1">
    <citation type="submission" date="2019-12" db="EMBL/GenBank/DDBJ databases">
        <authorList>
            <person name="Floudas D."/>
            <person name="Bentzer J."/>
            <person name="Ahren D."/>
            <person name="Johansson T."/>
            <person name="Persson P."/>
            <person name="Tunlid A."/>
        </authorList>
    </citation>
    <scope>NUCLEOTIDE SEQUENCE [LARGE SCALE GENOMIC DNA]</scope>
    <source>
        <strain evidence="3 4">CBS 102.39</strain>
    </source>
</reference>
<evidence type="ECO:0000259" key="2">
    <source>
        <dbReference type="Pfam" id="PF02668"/>
    </source>
</evidence>
<dbReference type="InterPro" id="IPR003819">
    <property type="entry name" value="TauD/TfdA-like"/>
</dbReference>
<evidence type="ECO:0000313" key="4">
    <source>
        <dbReference type="Proteomes" id="UP000521872"/>
    </source>
</evidence>
<organism evidence="3 4">
    <name type="scientific">Agrocybe pediades</name>
    <dbReference type="NCBI Taxonomy" id="84607"/>
    <lineage>
        <taxon>Eukaryota</taxon>
        <taxon>Fungi</taxon>
        <taxon>Dikarya</taxon>
        <taxon>Basidiomycota</taxon>
        <taxon>Agaricomycotina</taxon>
        <taxon>Agaricomycetes</taxon>
        <taxon>Agaricomycetidae</taxon>
        <taxon>Agaricales</taxon>
        <taxon>Agaricineae</taxon>
        <taxon>Strophariaceae</taxon>
        <taxon>Agrocybe</taxon>
    </lineage>
</organism>
<accession>A0A8H4QL78</accession>
<evidence type="ECO:0000313" key="3">
    <source>
        <dbReference type="EMBL" id="KAF4612412.1"/>
    </source>
</evidence>
<dbReference type="Pfam" id="PF02668">
    <property type="entry name" value="TauD"/>
    <property type="match status" value="1"/>
</dbReference>
<dbReference type="GO" id="GO:0016491">
    <property type="term" value="F:oxidoreductase activity"/>
    <property type="evidence" value="ECO:0007669"/>
    <property type="project" value="UniProtKB-KW"/>
</dbReference>
<proteinExistence type="predicted"/>
<protein>
    <recommendedName>
        <fullName evidence="2">TauD/TfdA-like domain-containing protein</fullName>
    </recommendedName>
</protein>
<sequence length="375" mass="42619">MSTHQQPDISYHPDREKWAARTARRLAEDPSLPTEPLPHGFPRKLESALVWEGKDWKNEAQWVFSLSPEHLKEIDAAVKHFHGTLEGTTLLELAQELHSGRGFFVLRTIPIDNYSRFDNVLIYAGISSYIGGTRGLQDKNGGVLSHIKDLSSSLALKGTIGGPAYTTDKQVFHTDLGADIVSLFALEVAAEGGVSRISSSWRVYNELAETRPDLIDTLSKPWAVDEFGRDPPFTERPLLYYIDDKIIIQYARRYFTGFQALPRSKDIPPITEAQAEALDALHFLAEKYSLGLNFQKGDIQYINNLSIFHARDGFRDNEKQQRHLLRLWQRNEDLAWTLPEPLQHLWKRTFNVTPEDQTFALDPVVRDAVKGNSKV</sequence>
<dbReference type="PANTHER" id="PTHR10696">
    <property type="entry name" value="GAMMA-BUTYROBETAINE HYDROXYLASE-RELATED"/>
    <property type="match status" value="1"/>
</dbReference>
<dbReference type="EMBL" id="JAACJL010000057">
    <property type="protein sequence ID" value="KAF4612412.1"/>
    <property type="molecule type" value="Genomic_DNA"/>
</dbReference>
<comment type="caution">
    <text evidence="3">The sequence shown here is derived from an EMBL/GenBank/DDBJ whole genome shotgun (WGS) entry which is preliminary data.</text>
</comment>
<dbReference type="InterPro" id="IPR042098">
    <property type="entry name" value="TauD-like_sf"/>
</dbReference>